<reference evidence="1" key="1">
    <citation type="submission" date="2020-05" db="EMBL/GenBank/DDBJ databases">
        <title>Phylogenomic resolution of chytrid fungi.</title>
        <authorList>
            <person name="Stajich J.E."/>
            <person name="Amses K."/>
            <person name="Simmons R."/>
            <person name="Seto K."/>
            <person name="Myers J."/>
            <person name="Bonds A."/>
            <person name="Quandt C.A."/>
            <person name="Barry K."/>
            <person name="Liu P."/>
            <person name="Grigoriev I."/>
            <person name="Longcore J.E."/>
            <person name="James T.Y."/>
        </authorList>
    </citation>
    <scope>NUCLEOTIDE SEQUENCE</scope>
    <source>
        <strain evidence="1">JEL0318</strain>
    </source>
</reference>
<name>A0AAD5SG99_9FUNG</name>
<evidence type="ECO:0000313" key="2">
    <source>
        <dbReference type="Proteomes" id="UP001212841"/>
    </source>
</evidence>
<keyword evidence="2" id="KW-1185">Reference proteome</keyword>
<protein>
    <submittedName>
        <fullName evidence="1">Uncharacterized protein</fullName>
    </submittedName>
</protein>
<dbReference type="Proteomes" id="UP001212841">
    <property type="component" value="Unassembled WGS sequence"/>
</dbReference>
<dbReference type="AlphaFoldDB" id="A0AAD5SG99"/>
<organism evidence="1 2">
    <name type="scientific">Rhizophlyctis rosea</name>
    <dbReference type="NCBI Taxonomy" id="64517"/>
    <lineage>
        <taxon>Eukaryota</taxon>
        <taxon>Fungi</taxon>
        <taxon>Fungi incertae sedis</taxon>
        <taxon>Chytridiomycota</taxon>
        <taxon>Chytridiomycota incertae sedis</taxon>
        <taxon>Chytridiomycetes</taxon>
        <taxon>Rhizophlyctidales</taxon>
        <taxon>Rhizophlyctidaceae</taxon>
        <taxon>Rhizophlyctis</taxon>
    </lineage>
</organism>
<comment type="caution">
    <text evidence="1">The sequence shown here is derived from an EMBL/GenBank/DDBJ whole genome shotgun (WGS) entry which is preliminary data.</text>
</comment>
<proteinExistence type="predicted"/>
<accession>A0AAD5SG99</accession>
<dbReference type="EMBL" id="JADGJD010000199">
    <property type="protein sequence ID" value="KAJ3053545.1"/>
    <property type="molecule type" value="Genomic_DNA"/>
</dbReference>
<sequence>MQTLDCEVCKRLIGFGSLEILPPLLPTSTSAISSTSLPVPSSPQIATEPVCASCNSKYLFCSECGGGGRSRTGKYRPRELFEPNRRTCSLPHVRIGDAEVKYRTVEVPREMSEEVVRGCQDVFFDCLISLYAVPNVMEERFGGDYSGVKREVEGVWKRTVMDVVYGAGGKGTSGGDGLGGEVGNQSKQRRRKYLTIAWIEKRHRNKAKVKKDGSDEQVPWLTRLALEGTVAPTTHAVSVGASGSDAGTATPPETRFANPLQTSMSLLSPSLSSTSTRCYVAFSISEWDPPHKALLMIQMAPRSVFLPTMESYGELLRRAMERVQADGRKDDLPALEHIWCWTRGEKEHVRLDAVPERMGFTRKEEYLATREGTVDPVAFERPEWGVLREEGVKIWVKNAADLARGRGKVD</sequence>
<gene>
    <name evidence="1" type="ORF">HK097_003974</name>
</gene>
<evidence type="ECO:0000313" key="1">
    <source>
        <dbReference type="EMBL" id="KAJ3053545.1"/>
    </source>
</evidence>